<protein>
    <recommendedName>
        <fullName evidence="5">Alanine racemase</fullName>
        <ecNumber evidence="5">5.1.1.1</ecNumber>
    </recommendedName>
</protein>
<feature type="modified residue" description="N6-(pyridoxal phosphate)lysine" evidence="5 6">
    <location>
        <position position="41"/>
    </location>
</feature>
<dbReference type="SUPFAM" id="SSF50621">
    <property type="entry name" value="Alanine racemase C-terminal domain-like"/>
    <property type="match status" value="1"/>
</dbReference>
<dbReference type="Pfam" id="PF00842">
    <property type="entry name" value="Ala_racemase_C"/>
    <property type="match status" value="1"/>
</dbReference>
<reference evidence="9 10" key="1">
    <citation type="submission" date="2016-11" db="EMBL/GenBank/DDBJ databases">
        <authorList>
            <person name="Jaros S."/>
            <person name="Januszkiewicz K."/>
            <person name="Wedrychowicz H."/>
        </authorList>
    </citation>
    <scope>NUCLEOTIDE SEQUENCE [LARGE SCALE GENOMIC DNA]</scope>
    <source>
        <strain evidence="9 10">DSM 13106</strain>
    </source>
</reference>
<dbReference type="GO" id="GO:0030632">
    <property type="term" value="P:D-alanine biosynthetic process"/>
    <property type="evidence" value="ECO:0007669"/>
    <property type="project" value="UniProtKB-UniRule"/>
</dbReference>
<dbReference type="GO" id="GO:0009252">
    <property type="term" value="P:peptidoglycan biosynthetic process"/>
    <property type="evidence" value="ECO:0007669"/>
    <property type="project" value="TreeGrafter"/>
</dbReference>
<dbReference type="Pfam" id="PF01168">
    <property type="entry name" value="Ala_racemase_N"/>
    <property type="match status" value="1"/>
</dbReference>
<feature type="binding site" evidence="5 7">
    <location>
        <position position="318"/>
    </location>
    <ligand>
        <name>substrate</name>
    </ligand>
</feature>
<dbReference type="EMBL" id="FQXR01000010">
    <property type="protein sequence ID" value="SHI09214.1"/>
    <property type="molecule type" value="Genomic_DNA"/>
</dbReference>
<dbReference type="AlphaFoldDB" id="A0A1M5YBI6"/>
<evidence type="ECO:0000313" key="9">
    <source>
        <dbReference type="EMBL" id="SHI09214.1"/>
    </source>
</evidence>
<dbReference type="UniPathway" id="UPA00042">
    <property type="reaction ID" value="UER00497"/>
</dbReference>
<comment type="function">
    <text evidence="5">Catalyzes the interconversion of L-alanine and D-alanine. May also act on other amino acids.</text>
</comment>
<dbReference type="EC" id="5.1.1.1" evidence="5"/>
<feature type="active site" description="Proton acceptor; specific for D-alanine" evidence="5">
    <location>
        <position position="41"/>
    </location>
</feature>
<keyword evidence="3 5" id="KW-0663">Pyridoxal phosphate</keyword>
<evidence type="ECO:0000256" key="5">
    <source>
        <dbReference type="HAMAP-Rule" id="MF_01201"/>
    </source>
</evidence>
<dbReference type="Proteomes" id="UP000184389">
    <property type="component" value="Unassembled WGS sequence"/>
</dbReference>
<evidence type="ECO:0000256" key="2">
    <source>
        <dbReference type="ARBA" id="ARBA00001933"/>
    </source>
</evidence>
<dbReference type="RefSeq" id="WP_084604245.1">
    <property type="nucleotide sequence ID" value="NZ_FQXR01000010.1"/>
</dbReference>
<keyword evidence="4 5" id="KW-0413">Isomerase</keyword>
<keyword evidence="10" id="KW-1185">Reference proteome</keyword>
<sequence length="391" mass="43456">MKGLEDIRPAWAEIDLDNLAHNMREVRRIVREDISVMAVVKANAYGHGSIETSKVFLKNGACYLAVATLGEAIELRRAGINAPILILGYIKNSQYHIAVEEDITETIYNMESAKFLSDAAVKLKRKAKVHIKIDSGMGRIGFRPDEKSIEEIVNIAKLPNLEVEGIFTHFAKADELDKTFTIEQYEKFQWTIKELGNKGLNIPIKHASNSAAIIDLPEYNLNMVRGGIMLYGLYPSDEVIKEKVKLKPAMTLKAEISNIKVVPKGTGISYGQIFVTERESKIATIPIGYADGFTRLLTSKSEVAIKGQRAPVVGKICMDQSMIDVTDVENVHIGDEVILFGDGSFGSPHIDEVAKTLGTISYEVLCMVGRRVPRVYVKDKEIVKIVDYLLD</sequence>
<dbReference type="InterPro" id="IPR000821">
    <property type="entry name" value="Ala_racemase"/>
</dbReference>
<dbReference type="PANTHER" id="PTHR30511:SF0">
    <property type="entry name" value="ALANINE RACEMASE, CATABOLIC-RELATED"/>
    <property type="match status" value="1"/>
</dbReference>
<dbReference type="OrthoDB" id="9813814at2"/>
<dbReference type="PANTHER" id="PTHR30511">
    <property type="entry name" value="ALANINE RACEMASE"/>
    <property type="match status" value="1"/>
</dbReference>
<comment type="pathway">
    <text evidence="5">Amino-acid biosynthesis; D-alanine biosynthesis; D-alanine from L-alanine: step 1/1.</text>
</comment>
<dbReference type="GO" id="GO:0008784">
    <property type="term" value="F:alanine racemase activity"/>
    <property type="evidence" value="ECO:0007669"/>
    <property type="project" value="UniProtKB-UniRule"/>
</dbReference>
<evidence type="ECO:0000256" key="4">
    <source>
        <dbReference type="ARBA" id="ARBA00023235"/>
    </source>
</evidence>
<dbReference type="FunFam" id="2.40.37.10:FF:000006">
    <property type="entry name" value="Alanine racemase"/>
    <property type="match status" value="1"/>
</dbReference>
<dbReference type="HAMAP" id="MF_01201">
    <property type="entry name" value="Ala_racemase"/>
    <property type="match status" value="1"/>
</dbReference>
<accession>A0A1M5YBI6</accession>
<dbReference type="SMART" id="SM01005">
    <property type="entry name" value="Ala_racemase_C"/>
    <property type="match status" value="1"/>
</dbReference>
<dbReference type="SUPFAM" id="SSF51419">
    <property type="entry name" value="PLP-binding barrel"/>
    <property type="match status" value="1"/>
</dbReference>
<dbReference type="InterPro" id="IPR009006">
    <property type="entry name" value="Ala_racemase/Decarboxylase_C"/>
</dbReference>
<comment type="catalytic activity">
    <reaction evidence="1 5">
        <text>L-alanine = D-alanine</text>
        <dbReference type="Rhea" id="RHEA:20249"/>
        <dbReference type="ChEBI" id="CHEBI:57416"/>
        <dbReference type="ChEBI" id="CHEBI:57972"/>
        <dbReference type="EC" id="5.1.1.1"/>
    </reaction>
</comment>
<proteinExistence type="inferred from homology"/>
<dbReference type="Gene3D" id="3.20.20.10">
    <property type="entry name" value="Alanine racemase"/>
    <property type="match status" value="1"/>
</dbReference>
<feature type="binding site" evidence="5 7">
    <location>
        <position position="139"/>
    </location>
    <ligand>
        <name>substrate</name>
    </ligand>
</feature>
<dbReference type="PROSITE" id="PS00395">
    <property type="entry name" value="ALANINE_RACEMASE"/>
    <property type="match status" value="1"/>
</dbReference>
<dbReference type="Gene3D" id="2.40.37.10">
    <property type="entry name" value="Lyase, Ornithine Decarboxylase, Chain A, domain 1"/>
    <property type="match status" value="1"/>
</dbReference>
<evidence type="ECO:0000313" key="10">
    <source>
        <dbReference type="Proteomes" id="UP000184389"/>
    </source>
</evidence>
<gene>
    <name evidence="9" type="ORF">SAMN02745180_02082</name>
</gene>
<evidence type="ECO:0000256" key="6">
    <source>
        <dbReference type="PIRSR" id="PIRSR600821-50"/>
    </source>
</evidence>
<evidence type="ECO:0000256" key="7">
    <source>
        <dbReference type="PIRSR" id="PIRSR600821-52"/>
    </source>
</evidence>
<comment type="similarity">
    <text evidence="5">Belongs to the alanine racemase family.</text>
</comment>
<dbReference type="GO" id="GO:0030170">
    <property type="term" value="F:pyridoxal phosphate binding"/>
    <property type="evidence" value="ECO:0007669"/>
    <property type="project" value="UniProtKB-UniRule"/>
</dbReference>
<evidence type="ECO:0000256" key="1">
    <source>
        <dbReference type="ARBA" id="ARBA00000316"/>
    </source>
</evidence>
<dbReference type="STRING" id="1123281.SAMN02745180_02082"/>
<dbReference type="InterPro" id="IPR029066">
    <property type="entry name" value="PLP-binding_barrel"/>
</dbReference>
<evidence type="ECO:0000256" key="3">
    <source>
        <dbReference type="ARBA" id="ARBA00022898"/>
    </source>
</evidence>
<dbReference type="GO" id="GO:0005829">
    <property type="term" value="C:cytosol"/>
    <property type="evidence" value="ECO:0007669"/>
    <property type="project" value="TreeGrafter"/>
</dbReference>
<dbReference type="InterPro" id="IPR011079">
    <property type="entry name" value="Ala_racemase_C"/>
</dbReference>
<dbReference type="NCBIfam" id="TIGR00492">
    <property type="entry name" value="alr"/>
    <property type="match status" value="1"/>
</dbReference>
<organism evidence="9 10">
    <name type="scientific">Sporanaerobacter acetigenes DSM 13106</name>
    <dbReference type="NCBI Taxonomy" id="1123281"/>
    <lineage>
        <taxon>Bacteria</taxon>
        <taxon>Bacillati</taxon>
        <taxon>Bacillota</taxon>
        <taxon>Tissierellia</taxon>
        <taxon>Tissierellales</taxon>
        <taxon>Sporanaerobacteraceae</taxon>
        <taxon>Sporanaerobacter</taxon>
    </lineage>
</organism>
<dbReference type="InterPro" id="IPR020622">
    <property type="entry name" value="Ala_racemase_pyridoxalP-BS"/>
</dbReference>
<dbReference type="PRINTS" id="PR00992">
    <property type="entry name" value="ALARACEMASE"/>
</dbReference>
<dbReference type="CDD" id="cd00430">
    <property type="entry name" value="PLPDE_III_AR"/>
    <property type="match status" value="1"/>
</dbReference>
<name>A0A1M5YBI6_9FIRM</name>
<dbReference type="FunFam" id="3.20.20.10:FF:000002">
    <property type="entry name" value="Alanine racemase"/>
    <property type="match status" value="1"/>
</dbReference>
<feature type="domain" description="Alanine racemase C-terminal" evidence="8">
    <location>
        <begin position="249"/>
        <end position="377"/>
    </location>
</feature>
<comment type="cofactor">
    <cofactor evidence="2 5 6">
        <name>pyridoxal 5'-phosphate</name>
        <dbReference type="ChEBI" id="CHEBI:597326"/>
    </cofactor>
</comment>
<evidence type="ECO:0000259" key="8">
    <source>
        <dbReference type="SMART" id="SM01005"/>
    </source>
</evidence>
<dbReference type="InterPro" id="IPR001608">
    <property type="entry name" value="Ala_racemase_N"/>
</dbReference>
<feature type="active site" description="Proton acceptor; specific for L-alanine" evidence="5">
    <location>
        <position position="270"/>
    </location>
</feature>